<dbReference type="EMBL" id="FOIT01000007">
    <property type="protein sequence ID" value="SEW18324.1"/>
    <property type="molecule type" value="Genomic_DNA"/>
</dbReference>
<protein>
    <submittedName>
        <fullName evidence="2">Uncharacterized protein</fullName>
    </submittedName>
</protein>
<accession>A0A662Z799</accession>
<keyword evidence="1" id="KW-0812">Transmembrane</keyword>
<dbReference type="OrthoDB" id="2088481at2"/>
<sequence>MKITNNKELGKALKNKEESILIEGDLANKVIRIKATGKLAWGITIAAISTSVAAILLKTSSGGLATPITSAAIFTSAPAAIAVLGPAAAKSAIVIAISGGGVGVLHALRKYEVIEQGAKLLKLKKK</sequence>
<keyword evidence="1" id="KW-1133">Transmembrane helix</keyword>
<evidence type="ECO:0000313" key="3">
    <source>
        <dbReference type="Proteomes" id="UP000243605"/>
    </source>
</evidence>
<proteinExistence type="predicted"/>
<evidence type="ECO:0000256" key="1">
    <source>
        <dbReference type="SAM" id="Phobius"/>
    </source>
</evidence>
<feature type="transmembrane region" description="Helical" evidence="1">
    <location>
        <begin position="91"/>
        <end position="108"/>
    </location>
</feature>
<keyword evidence="3" id="KW-1185">Reference proteome</keyword>
<dbReference type="RefSeq" id="WP_091476638.1">
    <property type="nucleotide sequence ID" value="NZ_FOIT01000007.1"/>
</dbReference>
<evidence type="ECO:0000313" key="2">
    <source>
        <dbReference type="EMBL" id="SEW18324.1"/>
    </source>
</evidence>
<feature type="transmembrane region" description="Helical" evidence="1">
    <location>
        <begin position="39"/>
        <end position="57"/>
    </location>
</feature>
<reference evidence="2 3" key="1">
    <citation type="submission" date="2016-10" db="EMBL/GenBank/DDBJ databases">
        <authorList>
            <person name="Varghese N."/>
            <person name="Submissions S."/>
        </authorList>
    </citation>
    <scope>NUCLEOTIDE SEQUENCE [LARGE SCALE GENOMIC DNA]</scope>
    <source>
        <strain evidence="2 3">IBRC-M10081</strain>
    </source>
</reference>
<keyword evidence="1" id="KW-0472">Membrane</keyword>
<feature type="transmembrane region" description="Helical" evidence="1">
    <location>
        <begin position="64"/>
        <end position="85"/>
    </location>
</feature>
<name>A0A662Z799_9STAP</name>
<organism evidence="2 3">
    <name type="scientific">Aliicoccus persicus</name>
    <dbReference type="NCBI Taxonomy" id="930138"/>
    <lineage>
        <taxon>Bacteria</taxon>
        <taxon>Bacillati</taxon>
        <taxon>Bacillota</taxon>
        <taxon>Bacilli</taxon>
        <taxon>Bacillales</taxon>
        <taxon>Staphylococcaceae</taxon>
        <taxon>Aliicoccus</taxon>
    </lineage>
</organism>
<dbReference type="AlphaFoldDB" id="A0A662Z799"/>
<dbReference type="Proteomes" id="UP000243605">
    <property type="component" value="Unassembled WGS sequence"/>
</dbReference>
<gene>
    <name evidence="2" type="ORF">SAMN05192557_2021</name>
</gene>